<reference evidence="1 2" key="1">
    <citation type="submission" date="2014-04" db="EMBL/GenBank/DDBJ databases">
        <authorList>
            <consortium name="DOE Joint Genome Institute"/>
            <person name="Kuo A."/>
            <person name="Girlanda M."/>
            <person name="Perotto S."/>
            <person name="Kohler A."/>
            <person name="Nagy L.G."/>
            <person name="Floudas D."/>
            <person name="Copeland A."/>
            <person name="Barry K.W."/>
            <person name="Cichocki N."/>
            <person name="Veneault-Fourrey C."/>
            <person name="LaButti K."/>
            <person name="Lindquist E.A."/>
            <person name="Lipzen A."/>
            <person name="Lundell T."/>
            <person name="Morin E."/>
            <person name="Murat C."/>
            <person name="Sun H."/>
            <person name="Tunlid A."/>
            <person name="Henrissat B."/>
            <person name="Grigoriev I.V."/>
            <person name="Hibbett D.S."/>
            <person name="Martin F."/>
            <person name="Nordberg H.P."/>
            <person name="Cantor M.N."/>
            <person name="Hua S.X."/>
        </authorList>
    </citation>
    <scope>NUCLEOTIDE SEQUENCE [LARGE SCALE GENOMIC DNA]</scope>
    <source>
        <strain evidence="1 2">MUT 4182</strain>
    </source>
</reference>
<gene>
    <name evidence="1" type="ORF">M407DRAFT_27884</name>
</gene>
<evidence type="ECO:0000313" key="2">
    <source>
        <dbReference type="Proteomes" id="UP000054248"/>
    </source>
</evidence>
<dbReference type="HOGENOM" id="CLU_500775_0_0_1"/>
<dbReference type="OrthoDB" id="3250044at2759"/>
<reference evidence="2" key="2">
    <citation type="submission" date="2015-01" db="EMBL/GenBank/DDBJ databases">
        <title>Evolutionary Origins and Diversification of the Mycorrhizal Mutualists.</title>
        <authorList>
            <consortium name="DOE Joint Genome Institute"/>
            <consortium name="Mycorrhizal Genomics Consortium"/>
            <person name="Kohler A."/>
            <person name="Kuo A."/>
            <person name="Nagy L.G."/>
            <person name="Floudas D."/>
            <person name="Copeland A."/>
            <person name="Barry K.W."/>
            <person name="Cichocki N."/>
            <person name="Veneault-Fourrey C."/>
            <person name="LaButti K."/>
            <person name="Lindquist E.A."/>
            <person name="Lipzen A."/>
            <person name="Lundell T."/>
            <person name="Morin E."/>
            <person name="Murat C."/>
            <person name="Riley R."/>
            <person name="Ohm R."/>
            <person name="Sun H."/>
            <person name="Tunlid A."/>
            <person name="Henrissat B."/>
            <person name="Grigoriev I.V."/>
            <person name="Hibbett D.S."/>
            <person name="Martin F."/>
        </authorList>
    </citation>
    <scope>NUCLEOTIDE SEQUENCE [LARGE SCALE GENOMIC DNA]</scope>
    <source>
        <strain evidence="2">MUT 4182</strain>
    </source>
</reference>
<organism evidence="1 2">
    <name type="scientific">Tulasnella calospora MUT 4182</name>
    <dbReference type="NCBI Taxonomy" id="1051891"/>
    <lineage>
        <taxon>Eukaryota</taxon>
        <taxon>Fungi</taxon>
        <taxon>Dikarya</taxon>
        <taxon>Basidiomycota</taxon>
        <taxon>Agaricomycotina</taxon>
        <taxon>Agaricomycetes</taxon>
        <taxon>Cantharellales</taxon>
        <taxon>Tulasnellaceae</taxon>
        <taxon>Tulasnella</taxon>
    </lineage>
</organism>
<dbReference type="AlphaFoldDB" id="A0A0C3Q2F4"/>
<proteinExistence type="predicted"/>
<keyword evidence="2" id="KW-1185">Reference proteome</keyword>
<name>A0A0C3Q2F4_9AGAM</name>
<protein>
    <submittedName>
        <fullName evidence="1">Uncharacterized protein</fullName>
    </submittedName>
</protein>
<accession>A0A0C3Q2F4</accession>
<dbReference type="STRING" id="1051891.A0A0C3Q2F4"/>
<sequence length="544" mass="61236">MSSSEDFVALEPPIISACAKHERENEHKPDYRRCLPFGSYFVKFDAYSSFLPEVTTLKYLADLAKNDASTPRMPQVHHFFHRNEQMAYVVMELIQLVEVPTAGLAMKAACQLLATSSSGPRARAVPATWFSRTAWRLWTLSAPRLWSATSTSIADVSIANERLVLTQSDMDPSNFGVDAAGRSVILDPGDIGWLPESLALYTLFRTTEFASDVAAYLYAPEDAARLGAHPNLALMGAVRVMLAQAARPSLRTRINGGRSAEEVGEKDNEIEQLREKLFERDRELGEMKTTLRMYDDCSEFDITSAVSAINTKIQSFACSTALRWLLGTSRAPEVAGNKYPPNQAEMGVCRRTFGHQLAKALGNPPPEQGESAGVLLPLAWQFLKMQPAYGRWRFVTHLYVKQWLIRNENALQSYVDEAIENCYLAACPVLKGSCPDHRIFLDTFGTQITEIMDEAAKLRTNMQEKLLTANYEPYLPAPGARFKLKAWRWTRRTAGYRGTLSFVPPGLAWYLPAKRNARTHRFYDMNTPSRLRYSRTVAFVIFTR</sequence>
<dbReference type="Proteomes" id="UP000054248">
    <property type="component" value="Unassembled WGS sequence"/>
</dbReference>
<evidence type="ECO:0000313" key="1">
    <source>
        <dbReference type="EMBL" id="KIO22625.1"/>
    </source>
</evidence>
<dbReference type="EMBL" id="KN823105">
    <property type="protein sequence ID" value="KIO22625.1"/>
    <property type="molecule type" value="Genomic_DNA"/>
</dbReference>